<dbReference type="AlphaFoldDB" id="A0A6J0LA69"/>
<dbReference type="OrthoDB" id="1102898at2759"/>
<feature type="compositionally biased region" description="Basic and acidic residues" evidence="1">
    <location>
        <begin position="23"/>
        <end position="34"/>
    </location>
</feature>
<reference evidence="3" key="1">
    <citation type="submission" date="2025-08" db="UniProtKB">
        <authorList>
            <consortium name="RefSeq"/>
        </authorList>
    </citation>
    <scope>IDENTIFICATION</scope>
    <source>
        <tissue evidence="3">Leaf</tissue>
    </source>
</reference>
<dbReference type="RefSeq" id="XP_018456733.1">
    <property type="nucleotide sequence ID" value="XM_018601231.2"/>
</dbReference>
<organism evidence="2 3">
    <name type="scientific">Raphanus sativus</name>
    <name type="common">Radish</name>
    <name type="synonym">Raphanus raphanistrum var. sativus</name>
    <dbReference type="NCBI Taxonomy" id="3726"/>
    <lineage>
        <taxon>Eukaryota</taxon>
        <taxon>Viridiplantae</taxon>
        <taxon>Streptophyta</taxon>
        <taxon>Embryophyta</taxon>
        <taxon>Tracheophyta</taxon>
        <taxon>Spermatophyta</taxon>
        <taxon>Magnoliopsida</taxon>
        <taxon>eudicotyledons</taxon>
        <taxon>Gunneridae</taxon>
        <taxon>Pentapetalae</taxon>
        <taxon>rosids</taxon>
        <taxon>malvids</taxon>
        <taxon>Brassicales</taxon>
        <taxon>Brassicaceae</taxon>
        <taxon>Brassiceae</taxon>
        <taxon>Raphanus</taxon>
    </lineage>
</organism>
<name>A0A6J0LA69_RAPSA</name>
<evidence type="ECO:0000313" key="3">
    <source>
        <dbReference type="RefSeq" id="XP_018456733.1"/>
    </source>
</evidence>
<evidence type="ECO:0000256" key="1">
    <source>
        <dbReference type="SAM" id="MobiDB-lite"/>
    </source>
</evidence>
<keyword evidence="2" id="KW-1185">Reference proteome</keyword>
<proteinExistence type="predicted"/>
<feature type="region of interest" description="Disordered" evidence="1">
    <location>
        <begin position="23"/>
        <end position="68"/>
    </location>
</feature>
<feature type="compositionally biased region" description="Polar residues" evidence="1">
    <location>
        <begin position="42"/>
        <end position="68"/>
    </location>
</feature>
<sequence length="68" mass="7595">MSSIGASYAPVNLMQKKLKEKITKREKEREEKDQSVAVVETSLATAGRNSNKVYPSRSSSYNEQSIKS</sequence>
<gene>
    <name evidence="3" type="primary">LOC108827749</name>
</gene>
<dbReference type="KEGG" id="rsz:108827749"/>
<protein>
    <submittedName>
        <fullName evidence="3">Uncharacterized protein LOC108827749</fullName>
    </submittedName>
</protein>
<evidence type="ECO:0000313" key="2">
    <source>
        <dbReference type="Proteomes" id="UP000504610"/>
    </source>
</evidence>
<dbReference type="Proteomes" id="UP000504610">
    <property type="component" value="Unplaced"/>
</dbReference>
<dbReference type="GeneID" id="108827749"/>
<accession>A0A6J0LA69</accession>